<evidence type="ECO:0000313" key="2">
    <source>
        <dbReference type="Proteomes" id="UP001380953"/>
    </source>
</evidence>
<evidence type="ECO:0000313" key="1">
    <source>
        <dbReference type="EMBL" id="MEJ8303585.1"/>
    </source>
</evidence>
<name>A0ACC6P9G8_9BACL</name>
<dbReference type="Proteomes" id="UP001380953">
    <property type="component" value="Unassembled WGS sequence"/>
</dbReference>
<gene>
    <name evidence="1" type="ORF">WKI47_06600</name>
</gene>
<keyword evidence="2" id="KW-1185">Reference proteome</keyword>
<accession>A0ACC6P9G8</accession>
<proteinExistence type="predicted"/>
<dbReference type="EMBL" id="JBBKAR010000019">
    <property type="protein sequence ID" value="MEJ8303585.1"/>
    <property type="molecule type" value="Genomic_DNA"/>
</dbReference>
<protein>
    <submittedName>
        <fullName evidence="1">Uncharacterized protein</fullName>
    </submittedName>
</protein>
<organism evidence="1 2">
    <name type="scientific">Saccharibacillus sacchari</name>
    <dbReference type="NCBI Taxonomy" id="456493"/>
    <lineage>
        <taxon>Bacteria</taxon>
        <taxon>Bacillati</taxon>
        <taxon>Bacillota</taxon>
        <taxon>Bacilli</taxon>
        <taxon>Bacillales</taxon>
        <taxon>Paenibacillaceae</taxon>
        <taxon>Saccharibacillus</taxon>
    </lineage>
</organism>
<reference evidence="1" key="1">
    <citation type="submission" date="2024-03" db="EMBL/GenBank/DDBJ databases">
        <title>Whole genome sequecning of epiphytes from Marcgravia umbellata leaves.</title>
        <authorList>
            <person name="Kumar G."/>
            <person name="Savka M.A."/>
        </authorList>
    </citation>
    <scope>NUCLEOTIDE SEQUENCE</scope>
    <source>
        <strain evidence="1">RIT_BL5</strain>
    </source>
</reference>
<sequence>MSQDARIGSWPSYDNIRTLQQCEDILGSLPILQKTSARQWLYELGDRWMIINLSYVNEAGDVDEGAGCNVLDTHVPWANLRGDGAMWAYTQLRLHLATAFGWSVLDLQSGDLYQPLPLEDVAQLYALPDVAAKGAVPVRFFSWTEDRSAVRYRKKDRLIAKTEPRASYSALIALDDERVLQGYKGGSFVSDIPGIQLRVGDDLKCEEELTGGGRSLALRADQKILLSDGPLSQGYNAHLLIHSLSPLQTLSSVPLPLSPPFAWVPDTECFLAVVPRKNTSEQDFGHSAPSAVVDGNRLLISDDAVNAHPWLHKALDPTTHHLIEVDPQSQSWRPVIAQQQFAEAFGSYEGSAIDELILSPDGRYLYVSNRYYQIACFDLAEDRFIWSTDLHDNMRVYTVALSPCGRYLAIGGLAEDRNCPESFSLLHARTGQFVYRLPISGTFSSAIYSATWHPTGTHVILGLANGTIIELQLNAEARSFKALKGGITAICFQSERLLVTGAEKVVRAWSSRE</sequence>
<comment type="caution">
    <text evidence="1">The sequence shown here is derived from an EMBL/GenBank/DDBJ whole genome shotgun (WGS) entry which is preliminary data.</text>
</comment>